<sequence length="144" mass="15574">MTDDLPVPSVLFVCVRNSGKSQMAAALLRHHAGDTIEVHSAGTDPGSALNQLSVQVLAEAVVEVGDEHPKPVDPELLARIDTVVILGREARLDPPPGVRILVWDTDQPSHRGIDGIDRMRLIRDDIADRVNSLHTELTTARSAP</sequence>
<feature type="domain" description="Phosphotyrosine protein phosphatase I" evidence="2">
    <location>
        <begin position="8"/>
        <end position="136"/>
    </location>
</feature>
<evidence type="ECO:0000313" key="3">
    <source>
        <dbReference type="EMBL" id="PPJ24324.1"/>
    </source>
</evidence>
<dbReference type="EMBL" id="PSZD01000020">
    <property type="protein sequence ID" value="PPJ24324.1"/>
    <property type="molecule type" value="Genomic_DNA"/>
</dbReference>
<evidence type="ECO:0000259" key="2">
    <source>
        <dbReference type="SMART" id="SM00226"/>
    </source>
</evidence>
<dbReference type="Pfam" id="PF01451">
    <property type="entry name" value="LMWPc"/>
    <property type="match status" value="1"/>
</dbReference>
<reference evidence="3 4" key="1">
    <citation type="submission" date="2018-02" db="EMBL/GenBank/DDBJ databases">
        <title>8 Nocardia nova and 1 Nocardia cyriacigeorgica strain used for evolution to TMP-SMX.</title>
        <authorList>
            <person name="Mehta H."/>
            <person name="Weng J."/>
            <person name="Shamoo Y."/>
        </authorList>
    </citation>
    <scope>NUCLEOTIDE SEQUENCE [LARGE SCALE GENOMIC DNA]</scope>
    <source>
        <strain evidence="3 4">BAA2227</strain>
    </source>
</reference>
<dbReference type="PANTHER" id="PTHR43428">
    <property type="entry name" value="ARSENATE REDUCTASE"/>
    <property type="match status" value="1"/>
</dbReference>
<dbReference type="GO" id="GO:0046685">
    <property type="term" value="P:response to arsenic-containing substance"/>
    <property type="evidence" value="ECO:0007669"/>
    <property type="project" value="UniProtKB-KW"/>
</dbReference>
<keyword evidence="1" id="KW-0059">Arsenical resistance</keyword>
<evidence type="ECO:0000256" key="1">
    <source>
        <dbReference type="ARBA" id="ARBA00022849"/>
    </source>
</evidence>
<organism evidence="3 4">
    <name type="scientific">Nocardia nova</name>
    <dbReference type="NCBI Taxonomy" id="37330"/>
    <lineage>
        <taxon>Bacteria</taxon>
        <taxon>Bacillati</taxon>
        <taxon>Actinomycetota</taxon>
        <taxon>Actinomycetes</taxon>
        <taxon>Mycobacteriales</taxon>
        <taxon>Nocardiaceae</taxon>
        <taxon>Nocardia</taxon>
    </lineage>
</organism>
<protein>
    <submittedName>
        <fullName evidence="3">Phosphatase</fullName>
    </submittedName>
</protein>
<gene>
    <name evidence="3" type="ORF">C5F51_26460</name>
</gene>
<dbReference type="PANTHER" id="PTHR43428:SF1">
    <property type="entry name" value="ARSENATE REDUCTASE"/>
    <property type="match status" value="1"/>
</dbReference>
<dbReference type="InterPro" id="IPR023485">
    <property type="entry name" value="Ptyr_pPase"/>
</dbReference>
<dbReference type="SUPFAM" id="SSF52788">
    <property type="entry name" value="Phosphotyrosine protein phosphatases I"/>
    <property type="match status" value="1"/>
</dbReference>
<dbReference type="RefSeq" id="WP_104364233.1">
    <property type="nucleotide sequence ID" value="NZ_PSZD01000020.1"/>
</dbReference>
<dbReference type="AlphaFoldDB" id="A0A2S6A037"/>
<dbReference type="SMART" id="SM00226">
    <property type="entry name" value="LMWPc"/>
    <property type="match status" value="1"/>
</dbReference>
<accession>A0A2S6A037</accession>
<evidence type="ECO:0000313" key="4">
    <source>
        <dbReference type="Proteomes" id="UP000238356"/>
    </source>
</evidence>
<comment type="caution">
    <text evidence="3">The sequence shown here is derived from an EMBL/GenBank/DDBJ whole genome shotgun (WGS) entry which is preliminary data.</text>
</comment>
<proteinExistence type="predicted"/>
<keyword evidence="4" id="KW-1185">Reference proteome</keyword>
<dbReference type="Proteomes" id="UP000238356">
    <property type="component" value="Unassembled WGS sequence"/>
</dbReference>
<dbReference type="InterPro" id="IPR036196">
    <property type="entry name" value="Ptyr_pPase_sf"/>
</dbReference>
<name>A0A2S6A037_9NOCA</name>
<dbReference type="Gene3D" id="3.40.50.2300">
    <property type="match status" value="1"/>
</dbReference>